<comment type="caution">
    <text evidence="4">The sequence shown here is derived from an EMBL/GenBank/DDBJ whole genome shotgun (WGS) entry which is preliminary data.</text>
</comment>
<dbReference type="EMBL" id="JAKGBZ010000024">
    <property type="protein sequence ID" value="MCF3947521.1"/>
    <property type="molecule type" value="Genomic_DNA"/>
</dbReference>
<accession>A0ABS9DXQ5</accession>
<dbReference type="Pfam" id="PF12705">
    <property type="entry name" value="PDDEXK_1"/>
    <property type="match status" value="1"/>
</dbReference>
<gene>
    <name evidence="4" type="primary">addB</name>
    <name evidence="4" type="ORF">L2A60_12615</name>
</gene>
<feature type="compositionally biased region" description="Basic and acidic residues" evidence="1">
    <location>
        <begin position="952"/>
        <end position="971"/>
    </location>
</feature>
<dbReference type="InterPro" id="IPR027417">
    <property type="entry name" value="P-loop_NTPase"/>
</dbReference>
<organism evidence="4 5">
    <name type="scientific">Acidiphilium iwatense</name>
    <dbReference type="NCBI Taxonomy" id="768198"/>
    <lineage>
        <taxon>Bacteria</taxon>
        <taxon>Pseudomonadati</taxon>
        <taxon>Pseudomonadota</taxon>
        <taxon>Alphaproteobacteria</taxon>
        <taxon>Acetobacterales</taxon>
        <taxon>Acidocellaceae</taxon>
        <taxon>Acidiphilium</taxon>
    </lineage>
</organism>
<proteinExistence type="predicted"/>
<feature type="signal peptide" evidence="2">
    <location>
        <begin position="1"/>
        <end position="21"/>
    </location>
</feature>
<dbReference type="InterPro" id="IPR038726">
    <property type="entry name" value="PDDEXK_AddAB-type"/>
</dbReference>
<evidence type="ECO:0000259" key="3">
    <source>
        <dbReference type="Pfam" id="PF12705"/>
    </source>
</evidence>
<evidence type="ECO:0000313" key="5">
    <source>
        <dbReference type="Proteomes" id="UP001521209"/>
    </source>
</evidence>
<reference evidence="4 5" key="1">
    <citation type="submission" date="2022-01" db="EMBL/GenBank/DDBJ databases">
        <authorList>
            <person name="Won M."/>
            <person name="Kim S.-J."/>
            <person name="Kwon S.-W."/>
        </authorList>
    </citation>
    <scope>NUCLEOTIDE SEQUENCE [LARGE SCALE GENOMIC DNA]</scope>
    <source>
        <strain evidence="4 5">KCTC 23505</strain>
    </source>
</reference>
<dbReference type="Proteomes" id="UP001521209">
    <property type="component" value="Unassembled WGS sequence"/>
</dbReference>
<dbReference type="Gene3D" id="3.90.320.10">
    <property type="match status" value="1"/>
</dbReference>
<evidence type="ECO:0000256" key="1">
    <source>
        <dbReference type="SAM" id="MobiDB-lite"/>
    </source>
</evidence>
<feature type="region of interest" description="Disordered" evidence="1">
    <location>
        <begin position="943"/>
        <end position="971"/>
    </location>
</feature>
<dbReference type="SUPFAM" id="SSF52540">
    <property type="entry name" value="P-loop containing nucleoside triphosphate hydrolases"/>
    <property type="match status" value="1"/>
</dbReference>
<dbReference type="InterPro" id="IPR011604">
    <property type="entry name" value="PDDEXK-like_dom_sf"/>
</dbReference>
<evidence type="ECO:0000256" key="2">
    <source>
        <dbReference type="SAM" id="SignalP"/>
    </source>
</evidence>
<name>A0ABS9DXQ5_9PROT</name>
<dbReference type="RefSeq" id="WP_235704766.1">
    <property type="nucleotide sequence ID" value="NZ_JAKGBZ010000024.1"/>
</dbReference>
<dbReference type="NCBIfam" id="TIGR02786">
    <property type="entry name" value="addB_alphas"/>
    <property type="match status" value="1"/>
</dbReference>
<sequence length="971" mass="103466">MTPNIAAFPLAAQFLPALAHAWLDSAAAEGRDPADGLLILPTRRAARAAAAGFLAAHGKPLILPRITAIGAPDEASLGIAGGLDLPPAIPPEERRAILARLILGMAGRDGAPTRLAEALTLADDLALLIDAAEQAEIDLAETLPGIVAPDLAEHWQRTLDFLGIVTRAWPEILAARGAVDPARRLRLLLDTQVTFWRDNPPAQQVWLAGIAAGSPAVARLARVVAGLDQGRVILAGFDPDLSDAAWDALDSSPTHPQAGLRRLLTAMGARREEVASWPAKNAASRPNRIALLRRAFLPPAALAEWQTQFVELVEGMFRLDAADEQDEARAIALALRDALETPSRDAALVTPDRGLAVQVSAELARLGIRAEDSAGEPLAETPPAILLRLLATAQAAQYAPVPLLALLKHPLAAAGRSPAVCRGFARRLDILLRKHLPGPGFSALRYAAEAEKDAELAAFIAALQTLLRPLIDAGGVMTASPAALIGALIEAAEALTSTDEAPDGAKLWAGEAGSTLSDHLARQLASLDGLPDIAPSELPALFDTILGNARLRRTRARDANPRVAIWGIMEARLQTVDTLILGGMVEGVFPAEPDPGPWLSRPMRKAAGLPDDAGLIGEAAHDVTSLIATCDTVILSAPRRRGRAPAVPSRFLARIELVLRGAGRSLARHPAASWSAQLDQPAARIIRPRPAPRPPAEVRPMRYSISEITTLLADPYAIHASRIMRLTPLNPLDAETDTRLFGTIVHEGLRQAATDPVWAAAPDAEQKLAAAFGRELGKQRLRRALEAFWRVRLERIAGWIAAIERDRLAAHGPAETIATEIPGCWEFDGFLLRGRADRIERRADGIAIIDYKTGSPPDDRAIETGGAPQLPLEAVIAEAGGFGASCRGTVTELVYWKLSGGATEGETRAILKGDADRLRAVIDAARSEIPLLLARYADPATPFLDAPHPGRQTHDRPFAGISRRAEWEDSA</sequence>
<protein>
    <submittedName>
        <fullName evidence="4">Double-strand break repair protein AddB</fullName>
    </submittedName>
</protein>
<feature type="domain" description="PD-(D/E)XK endonuclease-like" evidence="3">
    <location>
        <begin position="703"/>
        <end position="941"/>
    </location>
</feature>
<keyword evidence="2" id="KW-0732">Signal</keyword>
<dbReference type="InterPro" id="IPR014153">
    <property type="entry name" value="Ds_break_AddB"/>
</dbReference>
<keyword evidence="5" id="KW-1185">Reference proteome</keyword>
<evidence type="ECO:0000313" key="4">
    <source>
        <dbReference type="EMBL" id="MCF3947521.1"/>
    </source>
</evidence>
<feature type="chain" id="PRO_5045051140" evidence="2">
    <location>
        <begin position="22"/>
        <end position="971"/>
    </location>
</feature>